<dbReference type="GO" id="GO:0051301">
    <property type="term" value="P:cell division"/>
    <property type="evidence" value="ECO:0007669"/>
    <property type="project" value="UniProtKB-KW"/>
</dbReference>
<dbReference type="EMBL" id="JAFBCY010000005">
    <property type="protein sequence ID" value="MBM7853388.1"/>
    <property type="molecule type" value="Genomic_DNA"/>
</dbReference>
<keyword evidence="11" id="KW-0238">DNA-binding</keyword>
<protein>
    <recommendedName>
        <fullName evidence="3">DNA translocase FtsK</fullName>
    </recommendedName>
</protein>
<evidence type="ECO:0000256" key="8">
    <source>
        <dbReference type="ARBA" id="ARBA00022829"/>
    </source>
</evidence>
<dbReference type="EMBL" id="BSFF01000009">
    <property type="protein sequence ID" value="GLK57399.1"/>
    <property type="molecule type" value="Genomic_DNA"/>
</dbReference>
<feature type="region of interest" description="Disordered" evidence="17">
    <location>
        <begin position="283"/>
        <end position="348"/>
    </location>
</feature>
<evidence type="ECO:0000256" key="11">
    <source>
        <dbReference type="ARBA" id="ARBA00023125"/>
    </source>
</evidence>
<keyword evidence="10 18" id="KW-1133">Transmembrane helix</keyword>
<dbReference type="CDD" id="cd01127">
    <property type="entry name" value="TrwB_TraG_TraD_VirD4"/>
    <property type="match status" value="1"/>
</dbReference>
<dbReference type="PANTHER" id="PTHR22683">
    <property type="entry name" value="SPORULATION PROTEIN RELATED"/>
    <property type="match status" value="1"/>
</dbReference>
<comment type="caution">
    <text evidence="20">The sequence shown here is derived from an EMBL/GenBank/DDBJ whole genome shotgun (WGS) entry which is preliminary data.</text>
</comment>
<accession>A0A9W6IY51</accession>
<dbReference type="InterPro" id="IPR002543">
    <property type="entry name" value="FtsK_dom"/>
</dbReference>
<comment type="function">
    <text evidence="14">Essential cell division protein that coordinates cell division and chromosome segregation. The N-terminus is involved in assembly of the cell-division machinery. The C-terminus functions as a DNA motor that moves dsDNA in an ATP-dependent manner towards the dif recombination site, which is located within the replication terminus region. Translocation stops specifically at Xer-dif sites, where FtsK interacts with the Xer recombinase, allowing activation of chromosome unlinking by recombination. FtsK orienting polar sequences (KOPS) guide the direction of DNA translocation. FtsK can remove proteins from DNA as it translocates, but translocation stops specifically at XerCD-dif site, thereby preventing removal of XerC and XerD from dif.</text>
</comment>
<evidence type="ECO:0000313" key="21">
    <source>
        <dbReference type="EMBL" id="MBM7853388.1"/>
    </source>
</evidence>
<feature type="compositionally biased region" description="Basic and acidic residues" evidence="17">
    <location>
        <begin position="293"/>
        <end position="314"/>
    </location>
</feature>
<evidence type="ECO:0000256" key="5">
    <source>
        <dbReference type="ARBA" id="ARBA00022618"/>
    </source>
</evidence>
<dbReference type="InterPro" id="IPR050206">
    <property type="entry name" value="FtsK/SpoIIIE/SftA"/>
</dbReference>
<dbReference type="InterPro" id="IPR036390">
    <property type="entry name" value="WH_DNA-bd_sf"/>
</dbReference>
<dbReference type="Gene3D" id="3.40.50.300">
    <property type="entry name" value="P-loop containing nucleotide triphosphate hydrolases"/>
    <property type="match status" value="1"/>
</dbReference>
<dbReference type="GO" id="GO:0007059">
    <property type="term" value="P:chromosome segregation"/>
    <property type="evidence" value="ECO:0007669"/>
    <property type="project" value="UniProtKB-KW"/>
</dbReference>
<dbReference type="InterPro" id="IPR003593">
    <property type="entry name" value="AAA+_ATPase"/>
</dbReference>
<name>A0A9W6IY51_9HYPH</name>
<feature type="transmembrane region" description="Helical" evidence="18">
    <location>
        <begin position="139"/>
        <end position="157"/>
    </location>
</feature>
<evidence type="ECO:0000256" key="10">
    <source>
        <dbReference type="ARBA" id="ARBA00022989"/>
    </source>
</evidence>
<feature type="domain" description="FtsK" evidence="19">
    <location>
        <begin position="498"/>
        <end position="717"/>
    </location>
</feature>
<reference evidence="21 22" key="2">
    <citation type="submission" date="2021-01" db="EMBL/GenBank/DDBJ databases">
        <title>Genomic Encyclopedia of Type Strains, Phase IV (KMG-IV): sequencing the most valuable type-strain genomes for metagenomic binning, comparative biology and taxonomic classification.</title>
        <authorList>
            <person name="Goeker M."/>
        </authorList>
    </citation>
    <scope>NUCLEOTIDE SEQUENCE [LARGE SCALE GENOMIC DNA]</scope>
    <source>
        <strain evidence="21 22">DSM 6130</strain>
    </source>
</reference>
<evidence type="ECO:0000256" key="18">
    <source>
        <dbReference type="SAM" id="Phobius"/>
    </source>
</evidence>
<keyword evidence="9 16" id="KW-0067">ATP-binding</keyword>
<dbReference type="GO" id="GO:0005886">
    <property type="term" value="C:plasma membrane"/>
    <property type="evidence" value="ECO:0007669"/>
    <property type="project" value="UniProtKB-SubCell"/>
</dbReference>
<keyword evidence="5" id="KW-0132">Cell division</keyword>
<evidence type="ECO:0000256" key="13">
    <source>
        <dbReference type="ARBA" id="ARBA00023306"/>
    </source>
</evidence>
<evidence type="ECO:0000259" key="19">
    <source>
        <dbReference type="PROSITE" id="PS50901"/>
    </source>
</evidence>
<dbReference type="Proteomes" id="UP001143400">
    <property type="component" value="Unassembled WGS sequence"/>
</dbReference>
<evidence type="ECO:0000256" key="15">
    <source>
        <dbReference type="ARBA" id="ARBA00025923"/>
    </source>
</evidence>
<feature type="transmembrane region" description="Helical" evidence="18">
    <location>
        <begin position="169"/>
        <end position="189"/>
    </location>
</feature>
<comment type="similarity">
    <text evidence="2">Belongs to the FtsK/SpoIIIE/SftA family.</text>
</comment>
<keyword evidence="7 16" id="KW-0547">Nucleotide-binding</keyword>
<reference evidence="20" key="1">
    <citation type="journal article" date="2014" name="Int. J. Syst. Evol. Microbiol.">
        <title>Complete genome sequence of Corynebacterium casei LMG S-19264T (=DSM 44701T), isolated from a smear-ripened cheese.</title>
        <authorList>
            <consortium name="US DOE Joint Genome Institute (JGI-PGF)"/>
            <person name="Walter F."/>
            <person name="Albersmeier A."/>
            <person name="Kalinowski J."/>
            <person name="Ruckert C."/>
        </authorList>
    </citation>
    <scope>NUCLEOTIDE SEQUENCE</scope>
    <source>
        <strain evidence="20">VKM B-1606</strain>
    </source>
</reference>
<feature type="region of interest" description="Disordered" evidence="17">
    <location>
        <begin position="197"/>
        <end position="235"/>
    </location>
</feature>
<evidence type="ECO:0000256" key="9">
    <source>
        <dbReference type="ARBA" id="ARBA00022840"/>
    </source>
</evidence>
<keyword evidence="8" id="KW-0159">Chromosome partition</keyword>
<dbReference type="Pfam" id="PF17854">
    <property type="entry name" value="FtsK_alpha"/>
    <property type="match status" value="1"/>
</dbReference>
<sequence>MRVARSRSRGFQSVALLPDSLRDTLLRRATELGGLALVALGALAAVALATWSVQDPSFSHATNGPVHNALGPLGAVVADLLTQTFGLAAAVFVLPVAIWGWRLLTHRAVEREKIKLLAWPLAATLLAGGAGLLPATPSWPLPTGLGGVLGDLFLMTADAVGLANGAVRAGVAAALAGGGAVAFALAIGATPTFRRAEADEPVRAPPPMSAGRAEPRMAPERASAEPEPDADLYDDDDDRRLISLGLLTHWALSAKAAAGRAFSRRGGERDDDRALSRILERASRDDEDLGAPLRREPGFGAAEERREPPLRRETPSVLGGAPLQLAAGDRPIGRVAAPPAAPKPGRRLAREAQPSLLDRDGYELPPLSLLAEPKRTAAPQVSHEALEQNARMLEAVLQDYGVRGAIINVKPGPVVTLYELEPAPGVKSSRVISLAEDIARSMSAVAARVAVIPGRNAIGIELPNARRETVYLRELLASADFEKAKMRLPLCLGKTIGGEPVIAELARMPHLLIAGTTGSGKSVAINTMILSLLYRLKPEECRLIMIDPKMLELSIYDGIPHLLTPVVTDPKKAVVALKWAVREMEDRYRKMSKLGVRNIDGFNARVAQALEKGEAITRTVQTGFDKETGEAVYEQEIMELGKLPYIVVIVDEMADLMMVAGKEIEGAIQRLAQMARAAGIHIVMATQRPSVDVITGTIKANFPTRISFQVTSKIDSRTILGEMGAEQLLGQGDMLHMAGGGRISRVHGPFCSDEEVEDIVAHLKAQGQPDYLDAVITEDDEAGEAGDDGAVFDKGGFGDEGADVYDQAVAVVLRDKKCSTSYIQRRLQIGYNRAASLVERMEKEGVVGPANHAGKREILLEGADRDDDAA</sequence>
<dbReference type="GO" id="GO:0005524">
    <property type="term" value="F:ATP binding"/>
    <property type="evidence" value="ECO:0007669"/>
    <property type="project" value="UniProtKB-UniRule"/>
</dbReference>
<evidence type="ECO:0000313" key="23">
    <source>
        <dbReference type="Proteomes" id="UP001143400"/>
    </source>
</evidence>
<evidence type="ECO:0000256" key="4">
    <source>
        <dbReference type="ARBA" id="ARBA00022475"/>
    </source>
</evidence>
<dbReference type="InterPro" id="IPR041027">
    <property type="entry name" value="FtsK_alpha"/>
</dbReference>
<comment type="subcellular location">
    <subcellularLocation>
        <location evidence="1">Cell membrane</location>
        <topology evidence="1">Multi-pass membrane protein</topology>
    </subcellularLocation>
</comment>
<feature type="binding site" evidence="16">
    <location>
        <begin position="515"/>
        <end position="522"/>
    </location>
    <ligand>
        <name>ATP</name>
        <dbReference type="ChEBI" id="CHEBI:30616"/>
    </ligand>
</feature>
<dbReference type="SUPFAM" id="SSF46785">
    <property type="entry name" value="Winged helix' DNA-binding domain"/>
    <property type="match status" value="1"/>
</dbReference>
<evidence type="ECO:0000256" key="17">
    <source>
        <dbReference type="SAM" id="MobiDB-lite"/>
    </source>
</evidence>
<evidence type="ECO:0000313" key="20">
    <source>
        <dbReference type="EMBL" id="GLK57399.1"/>
    </source>
</evidence>
<evidence type="ECO:0000256" key="2">
    <source>
        <dbReference type="ARBA" id="ARBA00006474"/>
    </source>
</evidence>
<evidence type="ECO:0000256" key="1">
    <source>
        <dbReference type="ARBA" id="ARBA00004651"/>
    </source>
</evidence>
<dbReference type="Pfam" id="PF01580">
    <property type="entry name" value="FtsK_SpoIIIE"/>
    <property type="match status" value="1"/>
</dbReference>
<feature type="transmembrane region" description="Helical" evidence="18">
    <location>
        <begin position="116"/>
        <end position="133"/>
    </location>
</feature>
<keyword evidence="6 18" id="KW-0812">Transmembrane</keyword>
<dbReference type="InterPro" id="IPR025199">
    <property type="entry name" value="FtsK_4TM"/>
</dbReference>
<reference evidence="20" key="3">
    <citation type="submission" date="2023-01" db="EMBL/GenBank/DDBJ databases">
        <authorList>
            <person name="Sun Q."/>
            <person name="Evtushenko L."/>
        </authorList>
    </citation>
    <scope>NUCLEOTIDE SEQUENCE</scope>
    <source>
        <strain evidence="20">VKM B-1606</strain>
    </source>
</reference>
<dbReference type="PROSITE" id="PS50901">
    <property type="entry name" value="FTSK"/>
    <property type="match status" value="1"/>
</dbReference>
<dbReference type="Pfam" id="PF09397">
    <property type="entry name" value="FtsK_gamma"/>
    <property type="match status" value="1"/>
</dbReference>
<feature type="transmembrane region" description="Helical" evidence="18">
    <location>
        <begin position="32"/>
        <end position="53"/>
    </location>
</feature>
<evidence type="ECO:0000256" key="16">
    <source>
        <dbReference type="PROSITE-ProRule" id="PRU00289"/>
    </source>
</evidence>
<dbReference type="SUPFAM" id="SSF52540">
    <property type="entry name" value="P-loop containing nucleoside triphosphate hydrolases"/>
    <property type="match status" value="1"/>
</dbReference>
<feature type="compositionally biased region" description="Acidic residues" evidence="17">
    <location>
        <begin position="226"/>
        <end position="235"/>
    </location>
</feature>
<evidence type="ECO:0000256" key="12">
    <source>
        <dbReference type="ARBA" id="ARBA00023136"/>
    </source>
</evidence>
<feature type="transmembrane region" description="Helical" evidence="18">
    <location>
        <begin position="80"/>
        <end position="104"/>
    </location>
</feature>
<proteinExistence type="inferred from homology"/>
<dbReference type="Gene3D" id="1.10.10.10">
    <property type="entry name" value="Winged helix-like DNA-binding domain superfamily/Winged helix DNA-binding domain"/>
    <property type="match status" value="1"/>
</dbReference>
<dbReference type="AlphaFoldDB" id="A0A9W6IY51"/>
<dbReference type="InterPro" id="IPR027417">
    <property type="entry name" value="P-loop_NTPase"/>
</dbReference>
<dbReference type="PANTHER" id="PTHR22683:SF41">
    <property type="entry name" value="DNA TRANSLOCASE FTSK"/>
    <property type="match status" value="1"/>
</dbReference>
<dbReference type="Proteomes" id="UP000758856">
    <property type="component" value="Unassembled WGS sequence"/>
</dbReference>
<evidence type="ECO:0000256" key="7">
    <source>
        <dbReference type="ARBA" id="ARBA00022741"/>
    </source>
</evidence>
<dbReference type="SMART" id="SM00843">
    <property type="entry name" value="Ftsk_gamma"/>
    <property type="match status" value="1"/>
</dbReference>
<dbReference type="RefSeq" id="WP_204951850.1">
    <property type="nucleotide sequence ID" value="NZ_BSFF01000009.1"/>
</dbReference>
<dbReference type="GO" id="GO:0003677">
    <property type="term" value="F:DNA binding"/>
    <property type="evidence" value="ECO:0007669"/>
    <property type="project" value="UniProtKB-KW"/>
</dbReference>
<dbReference type="Gene3D" id="3.30.980.40">
    <property type="match status" value="1"/>
</dbReference>
<dbReference type="InterPro" id="IPR018541">
    <property type="entry name" value="Ftsk_gamma"/>
</dbReference>
<organism evidence="20 23">
    <name type="scientific">Methylopila capsulata</name>
    <dbReference type="NCBI Taxonomy" id="61654"/>
    <lineage>
        <taxon>Bacteria</taxon>
        <taxon>Pseudomonadati</taxon>
        <taxon>Pseudomonadota</taxon>
        <taxon>Alphaproteobacteria</taxon>
        <taxon>Hyphomicrobiales</taxon>
        <taxon>Methylopilaceae</taxon>
        <taxon>Methylopila</taxon>
    </lineage>
</organism>
<dbReference type="SMART" id="SM00382">
    <property type="entry name" value="AAA"/>
    <property type="match status" value="1"/>
</dbReference>
<keyword evidence="22" id="KW-1185">Reference proteome</keyword>
<comment type="subunit">
    <text evidence="15">Homohexamer. Forms a ring that surrounds DNA.</text>
</comment>
<gene>
    <name evidence="20" type="primary">ftsK</name>
    <name evidence="20" type="ORF">GCM10008170_34190</name>
    <name evidence="21" type="ORF">JOD31_003649</name>
</gene>
<evidence type="ECO:0000313" key="22">
    <source>
        <dbReference type="Proteomes" id="UP000758856"/>
    </source>
</evidence>
<keyword evidence="13" id="KW-0131">Cell cycle</keyword>
<keyword evidence="12 18" id="KW-0472">Membrane</keyword>
<keyword evidence="4" id="KW-1003">Cell membrane</keyword>
<dbReference type="Pfam" id="PF13491">
    <property type="entry name" value="FtsK_4TM"/>
    <property type="match status" value="1"/>
</dbReference>
<evidence type="ECO:0000256" key="6">
    <source>
        <dbReference type="ARBA" id="ARBA00022692"/>
    </source>
</evidence>
<feature type="compositionally biased region" description="Basic and acidic residues" evidence="17">
    <location>
        <begin position="213"/>
        <end position="224"/>
    </location>
</feature>
<evidence type="ECO:0000256" key="14">
    <source>
        <dbReference type="ARBA" id="ARBA00024784"/>
    </source>
</evidence>
<evidence type="ECO:0000256" key="3">
    <source>
        <dbReference type="ARBA" id="ARBA00020887"/>
    </source>
</evidence>
<dbReference type="InterPro" id="IPR036388">
    <property type="entry name" value="WH-like_DNA-bd_sf"/>
</dbReference>